<dbReference type="InterPro" id="IPR011004">
    <property type="entry name" value="Trimer_LpxA-like_sf"/>
</dbReference>
<dbReference type="PANTHER" id="PTHR13061:SF29">
    <property type="entry name" value="GAMMA CARBONIC ANHYDRASE-LIKE 1, MITOCHONDRIAL-RELATED"/>
    <property type="match status" value="1"/>
</dbReference>
<accession>A0A382UF82</accession>
<dbReference type="AlphaFoldDB" id="A0A382UF82"/>
<evidence type="ECO:0008006" key="2">
    <source>
        <dbReference type="Google" id="ProtNLM"/>
    </source>
</evidence>
<dbReference type="InterPro" id="IPR047324">
    <property type="entry name" value="LbH_gamma_CA-like"/>
</dbReference>
<proteinExistence type="predicted"/>
<gene>
    <name evidence="1" type="ORF">METZ01_LOCUS385636</name>
</gene>
<feature type="non-terminal residue" evidence="1">
    <location>
        <position position="165"/>
    </location>
</feature>
<name>A0A382UF82_9ZZZZ</name>
<reference evidence="1" key="1">
    <citation type="submission" date="2018-05" db="EMBL/GenBank/DDBJ databases">
        <authorList>
            <person name="Lanie J.A."/>
            <person name="Ng W.-L."/>
            <person name="Kazmierczak K.M."/>
            <person name="Andrzejewski T.M."/>
            <person name="Davidsen T.M."/>
            <person name="Wayne K.J."/>
            <person name="Tettelin H."/>
            <person name="Glass J.I."/>
            <person name="Rusch D."/>
            <person name="Podicherti R."/>
            <person name="Tsui H.-C.T."/>
            <person name="Winkler M.E."/>
        </authorList>
    </citation>
    <scope>NUCLEOTIDE SEQUENCE</scope>
</reference>
<sequence length="165" mass="17255">MSAASRPVVISFKGTFPKWTAAEFGEGATLVGRVSLGENVSLAPWAALRGDGNFIEIGDNCQFLDRATVHIADGMYPTKMGRNITVGRFALVHACTVADDCVLGDAAVVMDNSLIGAGAVIAAGTLVPPGKTLEGGRLYSGNPARPVREILRNEREALRATLLSG</sequence>
<dbReference type="PANTHER" id="PTHR13061">
    <property type="entry name" value="DYNACTIN SUBUNIT P25"/>
    <property type="match status" value="1"/>
</dbReference>
<protein>
    <recommendedName>
        <fullName evidence="2">Gamma carbonic anhydrase family protein</fullName>
    </recommendedName>
</protein>
<dbReference type="InterPro" id="IPR050484">
    <property type="entry name" value="Transf_Hexapept/Carb_Anhydrase"/>
</dbReference>
<dbReference type="SUPFAM" id="SSF51161">
    <property type="entry name" value="Trimeric LpxA-like enzymes"/>
    <property type="match status" value="1"/>
</dbReference>
<organism evidence="1">
    <name type="scientific">marine metagenome</name>
    <dbReference type="NCBI Taxonomy" id="408172"/>
    <lineage>
        <taxon>unclassified sequences</taxon>
        <taxon>metagenomes</taxon>
        <taxon>ecological metagenomes</taxon>
    </lineage>
</organism>
<dbReference type="EMBL" id="UINC01143707">
    <property type="protein sequence ID" value="SVD32782.1"/>
    <property type="molecule type" value="Genomic_DNA"/>
</dbReference>
<dbReference type="Gene3D" id="2.160.10.10">
    <property type="entry name" value="Hexapeptide repeat proteins"/>
    <property type="match status" value="1"/>
</dbReference>
<dbReference type="CDD" id="cd04645">
    <property type="entry name" value="LbH_gamma_CA_like"/>
    <property type="match status" value="1"/>
</dbReference>
<evidence type="ECO:0000313" key="1">
    <source>
        <dbReference type="EMBL" id="SVD32782.1"/>
    </source>
</evidence>